<name>A0ABN7VT75_GIGMA</name>
<dbReference type="EMBL" id="CAJVQB010021840">
    <property type="protein sequence ID" value="CAG8798111.1"/>
    <property type="molecule type" value="Genomic_DNA"/>
</dbReference>
<proteinExistence type="predicted"/>
<evidence type="ECO:0000313" key="2">
    <source>
        <dbReference type="EMBL" id="CAG8798111.1"/>
    </source>
</evidence>
<feature type="compositionally biased region" description="Acidic residues" evidence="1">
    <location>
        <begin position="63"/>
        <end position="78"/>
    </location>
</feature>
<dbReference type="Proteomes" id="UP000789901">
    <property type="component" value="Unassembled WGS sequence"/>
</dbReference>
<organism evidence="2 3">
    <name type="scientific">Gigaspora margarita</name>
    <dbReference type="NCBI Taxonomy" id="4874"/>
    <lineage>
        <taxon>Eukaryota</taxon>
        <taxon>Fungi</taxon>
        <taxon>Fungi incertae sedis</taxon>
        <taxon>Mucoromycota</taxon>
        <taxon>Glomeromycotina</taxon>
        <taxon>Glomeromycetes</taxon>
        <taxon>Diversisporales</taxon>
        <taxon>Gigasporaceae</taxon>
        <taxon>Gigaspora</taxon>
    </lineage>
</organism>
<feature type="compositionally biased region" description="Basic and acidic residues" evidence="1">
    <location>
        <begin position="79"/>
        <end position="97"/>
    </location>
</feature>
<gene>
    <name evidence="2" type="ORF">GMARGA_LOCUS22533</name>
</gene>
<feature type="region of interest" description="Disordered" evidence="1">
    <location>
        <begin position="49"/>
        <end position="97"/>
    </location>
</feature>
<keyword evidence="3" id="KW-1185">Reference proteome</keyword>
<sequence length="97" mass="11073">MSASRNKMLHPEAYTSLLKVYQEANSTKKRDIAIREAQNLQECNKLKHMEEQAQASSTTIAEDTTEDITEDITDDTTDDTSKRRETPAQTKLKEELI</sequence>
<reference evidence="2 3" key="1">
    <citation type="submission" date="2021-06" db="EMBL/GenBank/DDBJ databases">
        <authorList>
            <person name="Kallberg Y."/>
            <person name="Tangrot J."/>
            <person name="Rosling A."/>
        </authorList>
    </citation>
    <scope>NUCLEOTIDE SEQUENCE [LARGE SCALE GENOMIC DNA]</scope>
    <source>
        <strain evidence="2 3">120-4 pot B 10/14</strain>
    </source>
</reference>
<accession>A0ABN7VT75</accession>
<comment type="caution">
    <text evidence="2">The sequence shown here is derived from an EMBL/GenBank/DDBJ whole genome shotgun (WGS) entry which is preliminary data.</text>
</comment>
<evidence type="ECO:0000256" key="1">
    <source>
        <dbReference type="SAM" id="MobiDB-lite"/>
    </source>
</evidence>
<evidence type="ECO:0000313" key="3">
    <source>
        <dbReference type="Proteomes" id="UP000789901"/>
    </source>
</evidence>
<protein>
    <submittedName>
        <fullName evidence="2">40611_t:CDS:1</fullName>
    </submittedName>
</protein>